<dbReference type="GO" id="GO:0005829">
    <property type="term" value="C:cytosol"/>
    <property type="evidence" value="ECO:0007669"/>
    <property type="project" value="TreeGrafter"/>
</dbReference>
<dbReference type="PROSITE" id="PS00636">
    <property type="entry name" value="DNAJ_1"/>
    <property type="match status" value="1"/>
</dbReference>
<dbReference type="Pfam" id="PF01556">
    <property type="entry name" value="DnaJ_C"/>
    <property type="match status" value="1"/>
</dbReference>
<keyword evidence="1" id="KW-0143">Chaperone</keyword>
<feature type="domain" description="J" evidence="3">
    <location>
        <begin position="4"/>
        <end position="70"/>
    </location>
</feature>
<dbReference type="Gene3D" id="1.10.287.110">
    <property type="entry name" value="DnaJ domain"/>
    <property type="match status" value="1"/>
</dbReference>
<evidence type="ECO:0000259" key="3">
    <source>
        <dbReference type="PROSITE" id="PS50076"/>
    </source>
</evidence>
<organism evidence="4 5">
    <name type="scientific">Cicer arietinum</name>
    <name type="common">Chickpea</name>
    <name type="synonym">Garbanzo</name>
    <dbReference type="NCBI Taxonomy" id="3827"/>
    <lineage>
        <taxon>Eukaryota</taxon>
        <taxon>Viridiplantae</taxon>
        <taxon>Streptophyta</taxon>
        <taxon>Embryophyta</taxon>
        <taxon>Tracheophyta</taxon>
        <taxon>Spermatophyta</taxon>
        <taxon>Magnoliopsida</taxon>
        <taxon>eudicotyledons</taxon>
        <taxon>Gunneridae</taxon>
        <taxon>Pentapetalae</taxon>
        <taxon>rosids</taxon>
        <taxon>fabids</taxon>
        <taxon>Fabales</taxon>
        <taxon>Fabaceae</taxon>
        <taxon>Papilionoideae</taxon>
        <taxon>50 kb inversion clade</taxon>
        <taxon>NPAAA clade</taxon>
        <taxon>Hologalegina</taxon>
        <taxon>IRL clade</taxon>
        <taxon>Cicereae</taxon>
        <taxon>Cicer</taxon>
    </lineage>
</organism>
<dbReference type="KEGG" id="cam:101509537"/>
<accession>A0A1S2X9T7</accession>
<dbReference type="InterPro" id="IPR051339">
    <property type="entry name" value="DnaJ_subfamily_B"/>
</dbReference>
<sequence>MGVDYYKILNVDKNATDEELKKAYRKLAMKWHPDKNPNNKKEAETKFKQISEAYEVLSDPQKRAIYDQYGEEGLKGQVPPPSDAGGASFFQSGDGPTTFRFNPRNADEIFAEFFGFSSPFGGGSGMKGGSRSFGGMFGDNVFSSFDEGHRSMRQGPRKAPPIENALPCSLEDLYKGTTKKMKISRQIADASGKTLPVEEILTIEIKPGWKKGTKITFPEKGNEQPNVIASDLTFIIDEKPHTVFTRDGNDLVATQKISLAEALTGYTVRLTTLDGRVLTIPINNVIHPNYEEVVPREGMPIPKDPSKKGNLRIKFNIKFPTRLTSEQKVGIKKLLAP</sequence>
<evidence type="ECO:0000256" key="1">
    <source>
        <dbReference type="ARBA" id="ARBA00023186"/>
    </source>
</evidence>
<dbReference type="InterPro" id="IPR002939">
    <property type="entry name" value="DnaJ_C"/>
</dbReference>
<dbReference type="AlphaFoldDB" id="A0A1S2X9T7"/>
<dbReference type="SMART" id="SM00271">
    <property type="entry name" value="DnaJ"/>
    <property type="match status" value="1"/>
</dbReference>
<protein>
    <submittedName>
        <fullName evidence="5">DnaJ homolog subfamily B member 13-like</fullName>
    </submittedName>
</protein>
<dbReference type="InterPro" id="IPR008971">
    <property type="entry name" value="HSP40/DnaJ_pept-bd"/>
</dbReference>
<dbReference type="GO" id="GO:0051087">
    <property type="term" value="F:protein-folding chaperone binding"/>
    <property type="evidence" value="ECO:0007669"/>
    <property type="project" value="TreeGrafter"/>
</dbReference>
<dbReference type="InterPro" id="IPR036869">
    <property type="entry name" value="J_dom_sf"/>
</dbReference>
<dbReference type="PROSITE" id="PS50076">
    <property type="entry name" value="DNAJ_2"/>
    <property type="match status" value="1"/>
</dbReference>
<dbReference type="SUPFAM" id="SSF46565">
    <property type="entry name" value="Chaperone J-domain"/>
    <property type="match status" value="1"/>
</dbReference>
<dbReference type="OrthoDB" id="550424at2759"/>
<dbReference type="GO" id="GO:0006457">
    <property type="term" value="P:protein folding"/>
    <property type="evidence" value="ECO:0007669"/>
    <property type="project" value="InterPro"/>
</dbReference>
<dbReference type="CDD" id="cd10747">
    <property type="entry name" value="DnaJ_C"/>
    <property type="match status" value="1"/>
</dbReference>
<dbReference type="PANTHER" id="PTHR24078">
    <property type="entry name" value="DNAJ HOMOLOG SUBFAMILY C MEMBER"/>
    <property type="match status" value="1"/>
</dbReference>
<dbReference type="FunFam" id="2.60.260.20:FF:000006">
    <property type="entry name" value="DnaJ subfamily B member 13"/>
    <property type="match status" value="1"/>
</dbReference>
<gene>
    <name evidence="5" type="primary">LOC101509537</name>
</gene>
<dbReference type="PRINTS" id="PR00625">
    <property type="entry name" value="JDOMAIN"/>
</dbReference>
<dbReference type="eggNOG" id="KOG0714">
    <property type="taxonomic scope" value="Eukaryota"/>
</dbReference>
<name>A0A1S2X9T7_CICAR</name>
<proteinExistence type="predicted"/>
<dbReference type="PaxDb" id="3827-XP_004485833.1"/>
<dbReference type="Pfam" id="PF00226">
    <property type="entry name" value="DnaJ"/>
    <property type="match status" value="1"/>
</dbReference>
<reference evidence="4" key="1">
    <citation type="journal article" date="2013" name="Nat. Biotechnol.">
        <title>Draft genome sequence of chickpea (Cicer arietinum) provides a resource for trait improvement.</title>
        <authorList>
            <person name="Varshney R.K."/>
            <person name="Song C."/>
            <person name="Saxena R.K."/>
            <person name="Azam S."/>
            <person name="Yu S."/>
            <person name="Sharpe A.G."/>
            <person name="Cannon S."/>
            <person name="Baek J."/>
            <person name="Rosen B.D."/>
            <person name="Tar'an B."/>
            <person name="Millan T."/>
            <person name="Zhang X."/>
            <person name="Ramsay L.D."/>
            <person name="Iwata A."/>
            <person name="Wang Y."/>
            <person name="Nelson W."/>
            <person name="Farmer A.D."/>
            <person name="Gaur P.M."/>
            <person name="Soderlund C."/>
            <person name="Penmetsa R.V."/>
            <person name="Xu C."/>
            <person name="Bharti A.K."/>
            <person name="He W."/>
            <person name="Winter P."/>
            <person name="Zhao S."/>
            <person name="Hane J.K."/>
            <person name="Carrasquilla-Garcia N."/>
            <person name="Condie J.A."/>
            <person name="Upadhyaya H.D."/>
            <person name="Luo M.C."/>
            <person name="Thudi M."/>
            <person name="Gowda C.L."/>
            <person name="Singh N.P."/>
            <person name="Lichtenzveig J."/>
            <person name="Gali K.K."/>
            <person name="Rubio J."/>
            <person name="Nadarajan N."/>
            <person name="Dolezel J."/>
            <person name="Bansal K.C."/>
            <person name="Xu X."/>
            <person name="Edwards D."/>
            <person name="Zhang G."/>
            <person name="Kahl G."/>
            <person name="Gil J."/>
            <person name="Singh K.B."/>
            <person name="Datta S.K."/>
            <person name="Jackson S.A."/>
            <person name="Wang J."/>
            <person name="Cook D.R."/>
        </authorList>
    </citation>
    <scope>NUCLEOTIDE SEQUENCE [LARGE SCALE GENOMIC DNA]</scope>
    <source>
        <strain evidence="4">cv. CDC Frontier</strain>
    </source>
</reference>
<evidence type="ECO:0000256" key="2">
    <source>
        <dbReference type="SAM" id="MobiDB-lite"/>
    </source>
</evidence>
<feature type="region of interest" description="Disordered" evidence="2">
    <location>
        <begin position="72"/>
        <end position="97"/>
    </location>
</feature>
<dbReference type="Proteomes" id="UP000087171">
    <property type="component" value="Chromosome Ca1"/>
</dbReference>
<keyword evidence="4" id="KW-1185">Reference proteome</keyword>
<dbReference type="RefSeq" id="XP_004485833.1">
    <property type="nucleotide sequence ID" value="XM_004485776.3"/>
</dbReference>
<dbReference type="Gene3D" id="2.60.260.20">
    <property type="entry name" value="Urease metallochaperone UreE, N-terminal domain"/>
    <property type="match status" value="2"/>
</dbReference>
<dbReference type="GeneID" id="101509537"/>
<dbReference type="FunFam" id="1.10.287.110:FF:000020">
    <property type="entry name" value="DnaJ subfamily B member 13"/>
    <property type="match status" value="1"/>
</dbReference>
<dbReference type="InterPro" id="IPR018253">
    <property type="entry name" value="DnaJ_domain_CS"/>
</dbReference>
<dbReference type="GO" id="GO:0051082">
    <property type="term" value="F:unfolded protein binding"/>
    <property type="evidence" value="ECO:0007669"/>
    <property type="project" value="InterPro"/>
</dbReference>
<dbReference type="STRING" id="3827.A0A1S2X9T7"/>
<dbReference type="SUPFAM" id="SSF49493">
    <property type="entry name" value="HSP40/DnaJ peptide-binding domain"/>
    <property type="match status" value="2"/>
</dbReference>
<dbReference type="CDD" id="cd06257">
    <property type="entry name" value="DnaJ"/>
    <property type="match status" value="1"/>
</dbReference>
<dbReference type="PANTHER" id="PTHR24078:SF577">
    <property type="entry name" value="OS05G0562300 PROTEIN"/>
    <property type="match status" value="1"/>
</dbReference>
<evidence type="ECO:0000313" key="5">
    <source>
        <dbReference type="RefSeq" id="XP_004485833.1"/>
    </source>
</evidence>
<dbReference type="FunFam" id="2.60.260.20:FF:000002">
    <property type="entry name" value="Dnaj homolog subfamily b member"/>
    <property type="match status" value="1"/>
</dbReference>
<reference evidence="5" key="2">
    <citation type="submission" date="2025-08" db="UniProtKB">
        <authorList>
            <consortium name="RefSeq"/>
        </authorList>
    </citation>
    <scope>IDENTIFICATION</scope>
    <source>
        <tissue evidence="5">Etiolated seedlings</tissue>
    </source>
</reference>
<dbReference type="InterPro" id="IPR001623">
    <property type="entry name" value="DnaJ_domain"/>
</dbReference>
<evidence type="ECO:0000313" key="4">
    <source>
        <dbReference type="Proteomes" id="UP000087171"/>
    </source>
</evidence>